<accession>A0A9N9CB99</accession>
<feature type="signal peptide" evidence="1">
    <location>
        <begin position="1"/>
        <end position="19"/>
    </location>
</feature>
<evidence type="ECO:0000256" key="1">
    <source>
        <dbReference type="SAM" id="SignalP"/>
    </source>
</evidence>
<comment type="caution">
    <text evidence="2">The sequence shown here is derived from an EMBL/GenBank/DDBJ whole genome shotgun (WGS) entry which is preliminary data.</text>
</comment>
<feature type="chain" id="PRO_5040255649" evidence="1">
    <location>
        <begin position="20"/>
        <end position="114"/>
    </location>
</feature>
<keyword evidence="3" id="KW-1185">Reference proteome</keyword>
<reference evidence="2" key="1">
    <citation type="submission" date="2021-06" db="EMBL/GenBank/DDBJ databases">
        <authorList>
            <person name="Kallberg Y."/>
            <person name="Tangrot J."/>
            <person name="Rosling A."/>
        </authorList>
    </citation>
    <scope>NUCLEOTIDE SEQUENCE</scope>
    <source>
        <strain evidence="2">FL130A</strain>
    </source>
</reference>
<sequence>MKPFIISFLIVGFAIVIYAEVCTIGIKYSNGYMSQTGDNNGGCFGIDNSQSISQIIADPSVCYRLFQVFGCSRKEYCHACGTTTFPHNVVVSSILIMCNSSSVPGNCTQVQPLM</sequence>
<gene>
    <name evidence="2" type="ORF">ALEPTO_LOCUS7784</name>
</gene>
<keyword evidence="1" id="KW-0732">Signal</keyword>
<evidence type="ECO:0000313" key="2">
    <source>
        <dbReference type="EMBL" id="CAG8592857.1"/>
    </source>
</evidence>
<name>A0A9N9CB99_9GLOM</name>
<dbReference type="Proteomes" id="UP000789508">
    <property type="component" value="Unassembled WGS sequence"/>
</dbReference>
<protein>
    <submittedName>
        <fullName evidence="2">11729_t:CDS:1</fullName>
    </submittedName>
</protein>
<dbReference type="AlphaFoldDB" id="A0A9N9CB99"/>
<evidence type="ECO:0000313" key="3">
    <source>
        <dbReference type="Proteomes" id="UP000789508"/>
    </source>
</evidence>
<dbReference type="EMBL" id="CAJVPS010003675">
    <property type="protein sequence ID" value="CAG8592857.1"/>
    <property type="molecule type" value="Genomic_DNA"/>
</dbReference>
<organism evidence="2 3">
    <name type="scientific">Ambispora leptoticha</name>
    <dbReference type="NCBI Taxonomy" id="144679"/>
    <lineage>
        <taxon>Eukaryota</taxon>
        <taxon>Fungi</taxon>
        <taxon>Fungi incertae sedis</taxon>
        <taxon>Mucoromycota</taxon>
        <taxon>Glomeromycotina</taxon>
        <taxon>Glomeromycetes</taxon>
        <taxon>Archaeosporales</taxon>
        <taxon>Ambisporaceae</taxon>
        <taxon>Ambispora</taxon>
    </lineage>
</organism>
<proteinExistence type="predicted"/>